<keyword evidence="1" id="KW-0812">Transmembrane</keyword>
<feature type="transmembrane region" description="Helical" evidence="1">
    <location>
        <begin position="226"/>
        <end position="246"/>
    </location>
</feature>
<evidence type="ECO:0000313" key="3">
    <source>
        <dbReference type="Proteomes" id="UP000217889"/>
    </source>
</evidence>
<sequence length="662" mass="68446">MTGLISLVFTVLLVLLATYLPGHLAVRALGGSRWLALALAPALGTAVAGIGAMAAPALGIDWTLLPFTAAGAVLVLLALGLARCGVRLPSTVLDGTLVPRTGIPTVAAWLGALGAALAVGVAPIALRAGRADAVLERYDTLYHLTALQHIRLTGNGSSLELNAIASSTGRAASYPAAFHDLASLVPAVDIPIVLNGAVLALALVPWVLGSAMLARAVFPTVPWAPPAVAVGAALIPASPIDLWIHLSPVPNLVGFAMLPGALAGLVALWHAVVPATQRTVLASLLPPVEASPSGTEQDAPGPRPSAVVAALGAVALAGIGLALLHPNVSVTALILLAVLSTVTGLPLWRRRPWLIAVPVLALIPVGVLTYTPLGARVTGFSGGLQVPWWSALGEIALGLLTVWPMALGALLAVLWWPGLVRSLRGPLRWLGVSWLVIALMYFDAAVDSPLNLSVLFFRGQDRLAMPLAMLSILLVVPGLQAWAGLLRRANLLGSRRVGRPLAAALIALALVAALLSIPPRLDNAAKNLSMEYPGRGRFLQADELAAFAQAAPQLDPNLSILASPYSGAAHMYALHGLSIQLPVAGVALTEADRAAIAAVPHAGASPEQCRALLDQGIGYVYQEKQLYQFDPAFTAISQGGDDLGPVVFETDHSRLIQVECDA</sequence>
<feature type="transmembrane region" description="Helical" evidence="1">
    <location>
        <begin position="355"/>
        <end position="375"/>
    </location>
</feature>
<feature type="transmembrane region" description="Helical" evidence="1">
    <location>
        <begin position="330"/>
        <end position="348"/>
    </location>
</feature>
<feature type="transmembrane region" description="Helical" evidence="1">
    <location>
        <begin position="464"/>
        <end position="485"/>
    </location>
</feature>
<dbReference type="EMBL" id="CP023564">
    <property type="protein sequence ID" value="ATG54407.1"/>
    <property type="molecule type" value="Genomic_DNA"/>
</dbReference>
<dbReference type="Proteomes" id="UP000217889">
    <property type="component" value="Chromosome"/>
</dbReference>
<feature type="transmembrane region" description="Helical" evidence="1">
    <location>
        <begin position="427"/>
        <end position="444"/>
    </location>
</feature>
<feature type="transmembrane region" description="Helical" evidence="1">
    <location>
        <begin position="497"/>
        <end position="517"/>
    </location>
</feature>
<keyword evidence="1" id="KW-1133">Transmembrane helix</keyword>
<gene>
    <name evidence="2" type="ORF">CFK41_06200</name>
</gene>
<keyword evidence="1" id="KW-0472">Membrane</keyword>
<protein>
    <submittedName>
        <fullName evidence="2">Uncharacterized protein</fullName>
    </submittedName>
</protein>
<keyword evidence="3" id="KW-1185">Reference proteome</keyword>
<proteinExistence type="predicted"/>
<feature type="transmembrane region" description="Helical" evidence="1">
    <location>
        <begin position="192"/>
        <end position="214"/>
    </location>
</feature>
<accession>A0A291GW37</accession>
<dbReference type="KEGG" id="bgg:CFK41_06200"/>
<feature type="transmembrane region" description="Helical" evidence="1">
    <location>
        <begin position="64"/>
        <end position="86"/>
    </location>
</feature>
<dbReference type="RefSeq" id="WP_096798875.1">
    <property type="nucleotide sequence ID" value="NZ_CP023564.1"/>
</dbReference>
<feature type="transmembrane region" description="Helical" evidence="1">
    <location>
        <begin position="6"/>
        <end position="22"/>
    </location>
</feature>
<dbReference type="InterPro" id="IPR046671">
    <property type="entry name" value="DUF6541"/>
</dbReference>
<feature type="transmembrane region" description="Helical" evidence="1">
    <location>
        <begin position="395"/>
        <end position="415"/>
    </location>
</feature>
<feature type="transmembrane region" description="Helical" evidence="1">
    <location>
        <begin position="306"/>
        <end position="324"/>
    </location>
</feature>
<name>A0A291GW37_9MICO</name>
<feature type="transmembrane region" description="Helical" evidence="1">
    <location>
        <begin position="106"/>
        <end position="126"/>
    </location>
</feature>
<dbReference type="Pfam" id="PF20176">
    <property type="entry name" value="DUF6541"/>
    <property type="match status" value="1"/>
</dbReference>
<feature type="transmembrane region" description="Helical" evidence="1">
    <location>
        <begin position="252"/>
        <end position="273"/>
    </location>
</feature>
<evidence type="ECO:0000256" key="1">
    <source>
        <dbReference type="SAM" id="Phobius"/>
    </source>
</evidence>
<feature type="transmembrane region" description="Helical" evidence="1">
    <location>
        <begin position="34"/>
        <end position="58"/>
    </location>
</feature>
<dbReference type="OrthoDB" id="3169698at2"/>
<reference evidence="2 3" key="1">
    <citation type="journal article" date="2014" name="Int. J. Syst. Evol. Microbiol.">
        <title>Brachybacterium ginsengisoli sp. nov., isolated from soil of a ginseng field.</title>
        <authorList>
            <person name="Hoang V.A."/>
            <person name="Kim Y.J."/>
            <person name="Nguyen N.L."/>
            <person name="Yang D.C."/>
        </authorList>
    </citation>
    <scope>NUCLEOTIDE SEQUENCE [LARGE SCALE GENOMIC DNA]</scope>
    <source>
        <strain evidence="2 3">DCY80</strain>
    </source>
</reference>
<organism evidence="2 3">
    <name type="scientific">Brachybacterium ginsengisoli</name>
    <dbReference type="NCBI Taxonomy" id="1331682"/>
    <lineage>
        <taxon>Bacteria</taxon>
        <taxon>Bacillati</taxon>
        <taxon>Actinomycetota</taxon>
        <taxon>Actinomycetes</taxon>
        <taxon>Micrococcales</taxon>
        <taxon>Dermabacteraceae</taxon>
        <taxon>Brachybacterium</taxon>
    </lineage>
</organism>
<evidence type="ECO:0000313" key="2">
    <source>
        <dbReference type="EMBL" id="ATG54407.1"/>
    </source>
</evidence>
<dbReference type="AlphaFoldDB" id="A0A291GW37"/>